<keyword evidence="10" id="KW-0418">Kinase</keyword>
<dbReference type="InterPro" id="IPR004358">
    <property type="entry name" value="Sig_transdc_His_kin-like_C"/>
</dbReference>
<evidence type="ECO:0000259" key="9">
    <source>
        <dbReference type="PROSITE" id="PS50113"/>
    </source>
</evidence>
<keyword evidence="10" id="KW-0808">Transferase</keyword>
<dbReference type="GO" id="GO:0000155">
    <property type="term" value="F:phosphorelay sensor kinase activity"/>
    <property type="evidence" value="ECO:0007669"/>
    <property type="project" value="InterPro"/>
</dbReference>
<dbReference type="PROSITE" id="PS50109">
    <property type="entry name" value="HIS_KIN"/>
    <property type="match status" value="1"/>
</dbReference>
<dbReference type="SMART" id="SM00086">
    <property type="entry name" value="PAC"/>
    <property type="match status" value="1"/>
</dbReference>
<dbReference type="InterPro" id="IPR011006">
    <property type="entry name" value="CheY-like_superfamily"/>
</dbReference>
<dbReference type="CDD" id="cd00082">
    <property type="entry name" value="HisKA"/>
    <property type="match status" value="1"/>
</dbReference>
<dbReference type="NCBIfam" id="TIGR00229">
    <property type="entry name" value="sensory_box"/>
    <property type="match status" value="1"/>
</dbReference>
<protein>
    <recommendedName>
        <fullName evidence="2">histidine kinase</fullName>
        <ecNumber evidence="2">2.7.13.3</ecNumber>
    </recommendedName>
</protein>
<dbReference type="PRINTS" id="PR00344">
    <property type="entry name" value="BCTRLSENSOR"/>
</dbReference>
<dbReference type="SUPFAM" id="SSF52172">
    <property type="entry name" value="CheY-like"/>
    <property type="match status" value="1"/>
</dbReference>
<dbReference type="SMART" id="SM00448">
    <property type="entry name" value="REC"/>
    <property type="match status" value="1"/>
</dbReference>
<feature type="domain" description="Histidine kinase" evidence="6">
    <location>
        <begin position="200"/>
        <end position="420"/>
    </location>
</feature>
<dbReference type="CDD" id="cd00130">
    <property type="entry name" value="PAS"/>
    <property type="match status" value="1"/>
</dbReference>
<evidence type="ECO:0000259" key="6">
    <source>
        <dbReference type="PROSITE" id="PS50109"/>
    </source>
</evidence>
<dbReference type="SMART" id="SM00388">
    <property type="entry name" value="HisKA"/>
    <property type="match status" value="1"/>
</dbReference>
<dbReference type="InterPro" id="IPR001789">
    <property type="entry name" value="Sig_transdc_resp-reg_receiver"/>
</dbReference>
<dbReference type="Proteomes" id="UP000217141">
    <property type="component" value="Chromosome II"/>
</dbReference>
<dbReference type="SUPFAM" id="SSF47384">
    <property type="entry name" value="Homodimeric domain of signal transducing histidine kinase"/>
    <property type="match status" value="1"/>
</dbReference>
<dbReference type="SUPFAM" id="SSF55785">
    <property type="entry name" value="PYP-like sensor domain (PAS domain)"/>
    <property type="match status" value="1"/>
</dbReference>
<evidence type="ECO:0000259" key="8">
    <source>
        <dbReference type="PROSITE" id="PS50112"/>
    </source>
</evidence>
<dbReference type="InterPro" id="IPR035965">
    <property type="entry name" value="PAS-like_dom_sf"/>
</dbReference>
<feature type="domain" description="PAS" evidence="8">
    <location>
        <begin position="59"/>
        <end position="108"/>
    </location>
</feature>
<dbReference type="InterPro" id="IPR000014">
    <property type="entry name" value="PAS"/>
</dbReference>
<accession>A0A249MX38</accession>
<evidence type="ECO:0000256" key="5">
    <source>
        <dbReference type="SAM" id="MobiDB-lite"/>
    </source>
</evidence>
<organism evidence="10 11">
    <name type="scientific">Sphingobium xenophagum</name>
    <dbReference type="NCBI Taxonomy" id="121428"/>
    <lineage>
        <taxon>Bacteria</taxon>
        <taxon>Pseudomonadati</taxon>
        <taxon>Pseudomonadota</taxon>
        <taxon>Alphaproteobacteria</taxon>
        <taxon>Sphingomonadales</taxon>
        <taxon>Sphingomonadaceae</taxon>
        <taxon>Sphingobium</taxon>
    </lineage>
</organism>
<evidence type="ECO:0000313" key="10">
    <source>
        <dbReference type="EMBL" id="ASY45842.1"/>
    </source>
</evidence>
<dbReference type="InterPro" id="IPR036890">
    <property type="entry name" value="HATPase_C_sf"/>
</dbReference>
<dbReference type="Gene3D" id="3.30.450.20">
    <property type="entry name" value="PAS domain"/>
    <property type="match status" value="1"/>
</dbReference>
<dbReference type="Pfam" id="PF00072">
    <property type="entry name" value="Response_reg"/>
    <property type="match status" value="1"/>
</dbReference>
<dbReference type="PROSITE" id="PS50112">
    <property type="entry name" value="PAS"/>
    <property type="match status" value="1"/>
</dbReference>
<dbReference type="PROSITE" id="PS50113">
    <property type="entry name" value="PAC"/>
    <property type="match status" value="1"/>
</dbReference>
<dbReference type="InterPro" id="IPR000700">
    <property type="entry name" value="PAS-assoc_C"/>
</dbReference>
<dbReference type="RefSeq" id="WP_095687219.1">
    <property type="nucleotide sequence ID" value="NZ_CP022746.1"/>
</dbReference>
<dbReference type="InterPro" id="IPR003594">
    <property type="entry name" value="HATPase_dom"/>
</dbReference>
<feature type="domain" description="PAC" evidence="9">
    <location>
        <begin position="133"/>
        <end position="187"/>
    </location>
</feature>
<reference evidence="10 11" key="1">
    <citation type="submission" date="2017-08" db="EMBL/GenBank/DDBJ databases">
        <title>Whole Genome Sequence of Sphingobium hydrophobicum C1: Insights into Adaption to the Electronic-waste Contaminated Sediment.</title>
        <authorList>
            <person name="Song D."/>
            <person name="Chen X."/>
            <person name="Xu M."/>
        </authorList>
    </citation>
    <scope>NUCLEOTIDE SEQUENCE [LARGE SCALE GENOMIC DNA]</scope>
    <source>
        <strain evidence="10 11">C1</strain>
    </source>
</reference>
<dbReference type="SMART" id="SM00387">
    <property type="entry name" value="HATPase_c"/>
    <property type="match status" value="1"/>
</dbReference>
<dbReference type="SUPFAM" id="SSF55874">
    <property type="entry name" value="ATPase domain of HSP90 chaperone/DNA topoisomerase II/histidine kinase"/>
    <property type="match status" value="1"/>
</dbReference>
<name>A0A249MX38_SPHXE</name>
<evidence type="ECO:0000256" key="4">
    <source>
        <dbReference type="PROSITE-ProRule" id="PRU00169"/>
    </source>
</evidence>
<dbReference type="InterPro" id="IPR036097">
    <property type="entry name" value="HisK_dim/P_sf"/>
</dbReference>
<feature type="modified residue" description="4-aspartylphosphate" evidence="4">
    <location>
        <position position="497"/>
    </location>
</feature>
<dbReference type="PANTHER" id="PTHR43065">
    <property type="entry name" value="SENSOR HISTIDINE KINASE"/>
    <property type="match status" value="1"/>
</dbReference>
<dbReference type="Pfam" id="PF13426">
    <property type="entry name" value="PAS_9"/>
    <property type="match status" value="1"/>
</dbReference>
<evidence type="ECO:0000313" key="11">
    <source>
        <dbReference type="Proteomes" id="UP000217141"/>
    </source>
</evidence>
<dbReference type="InterPro" id="IPR001610">
    <property type="entry name" value="PAC"/>
</dbReference>
<dbReference type="KEGG" id="shyd:CJD35_14935"/>
<comment type="catalytic activity">
    <reaction evidence="1">
        <text>ATP + protein L-histidine = ADP + protein N-phospho-L-histidine.</text>
        <dbReference type="EC" id="2.7.13.3"/>
    </reaction>
</comment>
<gene>
    <name evidence="10" type="ORF">CJD35_14935</name>
</gene>
<evidence type="ECO:0000256" key="1">
    <source>
        <dbReference type="ARBA" id="ARBA00000085"/>
    </source>
</evidence>
<keyword evidence="3 4" id="KW-0597">Phosphoprotein</keyword>
<dbReference type="InterPro" id="IPR005467">
    <property type="entry name" value="His_kinase_dom"/>
</dbReference>
<dbReference type="EMBL" id="CP022746">
    <property type="protein sequence ID" value="ASY45842.1"/>
    <property type="molecule type" value="Genomic_DNA"/>
</dbReference>
<dbReference type="Pfam" id="PF00512">
    <property type="entry name" value="HisKA"/>
    <property type="match status" value="1"/>
</dbReference>
<dbReference type="PANTHER" id="PTHR43065:SF42">
    <property type="entry name" value="TWO-COMPONENT SENSOR PPRA"/>
    <property type="match status" value="1"/>
</dbReference>
<dbReference type="EC" id="2.7.13.3" evidence="2"/>
<dbReference type="Gene3D" id="3.30.565.10">
    <property type="entry name" value="Histidine kinase-like ATPase, C-terminal domain"/>
    <property type="match status" value="1"/>
</dbReference>
<evidence type="ECO:0000259" key="7">
    <source>
        <dbReference type="PROSITE" id="PS50110"/>
    </source>
</evidence>
<dbReference type="Pfam" id="PF02518">
    <property type="entry name" value="HATPase_c"/>
    <property type="match status" value="1"/>
</dbReference>
<proteinExistence type="predicted"/>
<dbReference type="InterPro" id="IPR003661">
    <property type="entry name" value="HisK_dim/P_dom"/>
</dbReference>
<feature type="compositionally biased region" description="Basic and acidic residues" evidence="5">
    <location>
        <begin position="32"/>
        <end position="46"/>
    </location>
</feature>
<evidence type="ECO:0000256" key="3">
    <source>
        <dbReference type="ARBA" id="ARBA00022553"/>
    </source>
</evidence>
<dbReference type="PROSITE" id="PS50110">
    <property type="entry name" value="RESPONSE_REGULATORY"/>
    <property type="match status" value="1"/>
</dbReference>
<evidence type="ECO:0000256" key="2">
    <source>
        <dbReference type="ARBA" id="ARBA00012438"/>
    </source>
</evidence>
<dbReference type="Gene3D" id="1.10.287.130">
    <property type="match status" value="1"/>
</dbReference>
<dbReference type="AlphaFoldDB" id="A0A249MX38"/>
<sequence length="582" mass="62977">MNQDQDGQNDAGFDVESAGQSQGIPAGDTLQDDGKDTTGRKARQHWRESVITRPGLDDRGDVFFAAIEMTRMPMILTDPAQPDNPIVFANKAFLDLTGYEESEILGRNCRFLQGAQTDRAAVDELRDAIAQRESIAVEILNYKRDGTPFWNAVFIGPVYDTSGNLLYFFASQLDVTRRKESEQAYQQSQKMESIGQLTAGLAHDFNNLLQVVTGNLELLSGRVADEKAQAYLARAQGAAERGAKLTGQLLAFARKTRLDPRAIDVNACIVGFADMLESSLGRSVELHLSLRHGLPKAVLDAEQFEMAILNIALNARDAMPGGGLLTICTLKLHLNGDAEARQLKSGDYVVIELRDEGEGMPEHVAARAAEPFFTTKPTGKGTGLGLAMASGFVQQSRGRLEIDSAPGKGTTIRMLFPVAGADALPTVHTAGHPVGESAKVDGAHILLVEDSLDVLALAQEHLVEAGYRVTAVENGDLALVEWERIRATDPIDLLFTDLVMPGTLNGIALAEAITAQDRDMPVLMTTGYNEELVAEGPLRRGLDVLGKPWRKAELLDRVAQALAKRAAGQARRIPSEFGAAEE</sequence>
<feature type="region of interest" description="Disordered" evidence="5">
    <location>
        <begin position="1"/>
        <end position="46"/>
    </location>
</feature>
<feature type="domain" description="Response regulatory" evidence="7">
    <location>
        <begin position="444"/>
        <end position="562"/>
    </location>
</feature>
<dbReference type="Gene3D" id="3.40.50.2300">
    <property type="match status" value="1"/>
</dbReference>